<dbReference type="GO" id="GO:0031490">
    <property type="term" value="F:chromatin DNA binding"/>
    <property type="evidence" value="ECO:0007669"/>
    <property type="project" value="TreeGrafter"/>
</dbReference>
<feature type="compositionally biased region" description="Basic residues" evidence="5">
    <location>
        <begin position="225"/>
        <end position="245"/>
    </location>
</feature>
<dbReference type="InterPro" id="IPR051365">
    <property type="entry name" value="TOX_HMG-box_domain"/>
</dbReference>
<feature type="compositionally biased region" description="Polar residues" evidence="5">
    <location>
        <begin position="300"/>
        <end position="311"/>
    </location>
</feature>
<evidence type="ECO:0000256" key="5">
    <source>
        <dbReference type="SAM" id="MobiDB-lite"/>
    </source>
</evidence>
<name>A0A813ZQE2_9BILA</name>
<evidence type="ECO:0000313" key="9">
    <source>
        <dbReference type="Proteomes" id="UP000663832"/>
    </source>
</evidence>
<feature type="region of interest" description="Disordered" evidence="5">
    <location>
        <begin position="25"/>
        <end position="99"/>
    </location>
</feature>
<evidence type="ECO:0000313" key="7">
    <source>
        <dbReference type="EMBL" id="CAF0903730.1"/>
    </source>
</evidence>
<dbReference type="InterPro" id="IPR036910">
    <property type="entry name" value="HMG_box_dom_sf"/>
</dbReference>
<keyword evidence="2 4" id="KW-0238">DNA-binding</keyword>
<dbReference type="AlphaFoldDB" id="A0A813ZQE2"/>
<dbReference type="PANTHER" id="PTHR45781">
    <property type="entry name" value="AGAP000281-PA"/>
    <property type="match status" value="1"/>
</dbReference>
<organism evidence="7 10">
    <name type="scientific">Adineta steineri</name>
    <dbReference type="NCBI Taxonomy" id="433720"/>
    <lineage>
        <taxon>Eukaryota</taxon>
        <taxon>Metazoa</taxon>
        <taxon>Spiralia</taxon>
        <taxon>Gnathifera</taxon>
        <taxon>Rotifera</taxon>
        <taxon>Eurotatoria</taxon>
        <taxon>Bdelloidea</taxon>
        <taxon>Adinetida</taxon>
        <taxon>Adinetidae</taxon>
        <taxon>Adineta</taxon>
    </lineage>
</organism>
<comment type="caution">
    <text evidence="7">The sequence shown here is derived from an EMBL/GenBank/DDBJ whole genome shotgun (WGS) entry which is preliminary data.</text>
</comment>
<dbReference type="GO" id="GO:0005634">
    <property type="term" value="C:nucleus"/>
    <property type="evidence" value="ECO:0007669"/>
    <property type="project" value="UniProtKB-SubCell"/>
</dbReference>
<feature type="compositionally biased region" description="Basic residues" evidence="5">
    <location>
        <begin position="25"/>
        <end position="35"/>
    </location>
</feature>
<feature type="region of interest" description="Disordered" evidence="5">
    <location>
        <begin position="292"/>
        <end position="311"/>
    </location>
</feature>
<reference evidence="7" key="1">
    <citation type="submission" date="2021-02" db="EMBL/GenBank/DDBJ databases">
        <authorList>
            <person name="Nowell W R."/>
        </authorList>
    </citation>
    <scope>NUCLEOTIDE SEQUENCE</scope>
</reference>
<dbReference type="EMBL" id="CAJNOM010000376">
    <property type="protein sequence ID" value="CAF1403013.1"/>
    <property type="molecule type" value="Genomic_DNA"/>
</dbReference>
<dbReference type="Proteomes" id="UP000663832">
    <property type="component" value="Unassembled WGS sequence"/>
</dbReference>
<evidence type="ECO:0000256" key="1">
    <source>
        <dbReference type="ARBA" id="ARBA00004123"/>
    </source>
</evidence>
<sequence>MQHIYANDNSIPQHDTDLYTQSNHIHQHPMHHHLQYQHENPSLSPQQSSTSDADETSTPPPSLNRGGVNVTVSAKIVKKKKQPKKKRKDPNEPQKPVSPYALFFRDTQNDIKKKLANPSFGEISKVVAHMWENIEPDVKEQYKRKAAAAKKEYLKQLAAYRAVQVSHQTPNMHHILGQNTLLFDPNSMQIQSSIQHQQKQYNTAGIGGGGGGGPMMSDNNNFLSPHHHHPHLASYNHHHHHHHHSLQQYCPPPPPPPPPPSIQQQFNNYHYINTYSQDTANVYNPDSQIHFSNHPHHFDTQQTYSSYDSNNNYGDQQQYGLLRPAIESELYSSYYTQSSNDVEHPTIDQSSISSIANENLLHNLNNNNTPTSSSNNNTPHYTDLTAMSSAAAATTNNGIVEKHYDFVSSIQHGTTTLNEIENHNKEDDQSTLPISNENNFHWNQTTCLATQW</sequence>
<dbReference type="Pfam" id="PF00505">
    <property type="entry name" value="HMG_box"/>
    <property type="match status" value="1"/>
</dbReference>
<feature type="domain" description="HMG box" evidence="6">
    <location>
        <begin position="93"/>
        <end position="161"/>
    </location>
</feature>
<evidence type="ECO:0000259" key="6">
    <source>
        <dbReference type="PROSITE" id="PS50118"/>
    </source>
</evidence>
<protein>
    <recommendedName>
        <fullName evidence="6">HMG box domain-containing protein</fullName>
    </recommendedName>
</protein>
<dbReference type="SUPFAM" id="SSF47095">
    <property type="entry name" value="HMG-box"/>
    <property type="match status" value="1"/>
</dbReference>
<feature type="region of interest" description="Disordered" evidence="5">
    <location>
        <begin position="225"/>
        <end position="259"/>
    </location>
</feature>
<keyword evidence="3 4" id="KW-0539">Nucleus</keyword>
<accession>A0A813ZQE2</accession>
<dbReference type="OrthoDB" id="10027956at2759"/>
<evidence type="ECO:0000256" key="2">
    <source>
        <dbReference type="ARBA" id="ARBA00023125"/>
    </source>
</evidence>
<comment type="subcellular location">
    <subcellularLocation>
        <location evidence="1">Nucleus</location>
    </subcellularLocation>
</comment>
<dbReference type="GO" id="GO:0006357">
    <property type="term" value="P:regulation of transcription by RNA polymerase II"/>
    <property type="evidence" value="ECO:0007669"/>
    <property type="project" value="TreeGrafter"/>
</dbReference>
<dbReference type="PANTHER" id="PTHR45781:SF1">
    <property type="entry name" value="HMG BOX DOMAIN-CONTAINING PROTEIN"/>
    <property type="match status" value="1"/>
</dbReference>
<dbReference type="PROSITE" id="PS50118">
    <property type="entry name" value="HMG_BOX_2"/>
    <property type="match status" value="1"/>
</dbReference>
<gene>
    <name evidence="7" type="ORF">BJG266_LOCUS10618</name>
    <name evidence="8" type="ORF">QVE165_LOCUS36903</name>
</gene>
<feature type="region of interest" description="Disordered" evidence="5">
    <location>
        <begin position="362"/>
        <end position="382"/>
    </location>
</feature>
<dbReference type="InterPro" id="IPR009071">
    <property type="entry name" value="HMG_box_dom"/>
</dbReference>
<dbReference type="EMBL" id="CAJNOI010000037">
    <property type="protein sequence ID" value="CAF0903730.1"/>
    <property type="molecule type" value="Genomic_DNA"/>
</dbReference>
<dbReference type="Gene3D" id="1.10.30.10">
    <property type="entry name" value="High mobility group box domain"/>
    <property type="match status" value="1"/>
</dbReference>
<dbReference type="Proteomes" id="UP000663877">
    <property type="component" value="Unassembled WGS sequence"/>
</dbReference>
<evidence type="ECO:0000256" key="3">
    <source>
        <dbReference type="ARBA" id="ARBA00023242"/>
    </source>
</evidence>
<feature type="DNA-binding region" description="HMG box" evidence="4">
    <location>
        <begin position="93"/>
        <end position="161"/>
    </location>
</feature>
<evidence type="ECO:0000313" key="8">
    <source>
        <dbReference type="EMBL" id="CAF1403013.1"/>
    </source>
</evidence>
<proteinExistence type="predicted"/>
<feature type="compositionally biased region" description="Basic residues" evidence="5">
    <location>
        <begin position="76"/>
        <end position="88"/>
    </location>
</feature>
<dbReference type="SUPFAM" id="SSF101447">
    <property type="entry name" value="Formin homology 2 domain (FH2 domain)"/>
    <property type="match status" value="1"/>
</dbReference>
<dbReference type="SMART" id="SM00398">
    <property type="entry name" value="HMG"/>
    <property type="match status" value="1"/>
</dbReference>
<feature type="compositionally biased region" description="Polar residues" evidence="5">
    <location>
        <begin position="39"/>
        <end position="51"/>
    </location>
</feature>
<feature type="compositionally biased region" description="Pro residues" evidence="5">
    <location>
        <begin position="250"/>
        <end position="259"/>
    </location>
</feature>
<keyword evidence="9" id="KW-1185">Reference proteome</keyword>
<evidence type="ECO:0000256" key="4">
    <source>
        <dbReference type="PROSITE-ProRule" id="PRU00267"/>
    </source>
</evidence>
<evidence type="ECO:0000313" key="10">
    <source>
        <dbReference type="Proteomes" id="UP000663877"/>
    </source>
</evidence>